<dbReference type="SUPFAM" id="SSF50129">
    <property type="entry name" value="GroES-like"/>
    <property type="match status" value="1"/>
</dbReference>
<dbReference type="Gene3D" id="3.40.50.720">
    <property type="entry name" value="NAD(P)-binding Rossmann-like Domain"/>
    <property type="match status" value="1"/>
</dbReference>
<sequence length="3289" mass="338076">MSASGTFPTAEPLAIVGMGCRYPGGVGSPEDLWRVVADEREVLSGFPADRGWDLDALAGPDPEAPGTTYARRGGFLPGLADFDAAFFGVSPREALAMDPQQRLVLETAWEALERAAVDPAALRGTRTGVFVGAEPKDYGPRLHTAPAGLSGYLFTGTTSSVMSGRVAYALGLEGPALTVDTAASSSLVALHLAAESLRRGECSLALAGGVSAMATPGAFVAFSRLRGLAPDGRCKPFSADADGTVWSEGVGLLVLERLPDAVANGHRVLALLSGVAVNNDGASDGLTAPSPRAQSAVIRAALADAGLTAADVDVVEAHGTGTPLGDAVEAEALAAVYGDRDRDRPLLVGSMKANIGHTLAAAGVAGVIKMVMALRYGVAPKTLNITTPHTGIDEALTLLTEQRRWPAGDRPRRAAVSGFGISGTNAHVILEQAPPAIEEPAAGSTGRKRIPLGASWPAVNDEHTHHGVTEPGAAAWLVSGRTAEGLAGQATRLSEWVAQRSNLDATDVAWSLATTRSALEHRAVVFAPEGLEALAAGQPHPAVVSGSAAPGTRKVAFVFPGQGSQWAGMGRELLAASPVFAARFAECEAALAPHIDFSLQAALAEPPQAADIVQPLLWAVAVSLAEVWRAAGVEPASVVGHSQGEIAAATVAGVLTLEDGARVVALRSKALRALAGAGGMLSIAEPADRVRERLTAFEGMSVAAVNGPAATVVAGEPEALRALQELCDADEVRARMVPVDYASHSAHVDAIEDEIRTALAGITPRAAAIPLVSAMSGEWLEGPEMDAGYWYASLRSPVEFVRAVRVLADSGHDTFIEVSAHPVLATAVTDTLESGPFAVIGTLRRDEGGPERLLASLAEAHVHGVAVDWPALLRPGRRVELPTYAFQRQRFWLTDDSAPGTATTATHVPEPVETTLLHRQLSGLSELEQEQLTLDLVRTHAAAILGHASPHAVDPTLTFKQLGLDSVTAVDLRNRVNAATGLTLPTTVVFDYSTPVALARFLRAEALGGGDADLGGAAGAVGASTADDPIAVIGMSCRLPGGVESPEDLWHLVAEGTCAISEFPADRAWGVDQVTMLDADGSGGATPVQRGGFVADADEFDAEFFGISPREALTMEPQQRLLMEGSWEALERAGIDPVSLRGTQTGVFTGTFASEYGGGLPGTVEKDSAETYMLTGTATSVASGRVSYNLGLMGPAVTMDTACSSSLVALHLACQSLRSGETDLALVGGATVHATAGWLAWFAAQRGLAPDGESKAYSESADGVGLAEGVGVLVVERLSDARRNGHRVLALVRGSAVNQDGASNGLTAPSGVSQQQVIRAALANAALTAADVEVVEGHGTGTPLGDPIEAQALIATYGRARDAAHPLLLGSIKSNIGHAMAAAGVAGIIKMVEAMRHGVVPQTLHVTTPNPKVDWSAGTVRLVTAAEPWPDEGRPRRFGISSFGISGTNSHVILEQAPEEDRTDANVGAAPDLAGVPGGLSADLDVDRNLAANAGTGNPEPDGTRLAAWPISGRGSEGLPSQAGRLREFVLGHPEHTPADIGWSLASTRSALEQRAVVTGTGREELAAGLAAVATGQEATGVVTGVTGTLGALGFVFSGQGAQRLGMGAELYAQHPVFAHAFDKVCAELDKHLEGVELPGAEPADGVRSVSRVFHGTDADLVNETVWAQCGLFAVEVSLCELLASWGVTPQLVAGHSIGELAAAHVAGVWSLPDACALVAARGRLMQALPRGGAMVAMTATEDQVAAILADCGAGADGAPLVAIAAVNAAASVVVSGAEDQVDAAVDRLSAEGVRCKRLRVSHAFHSPLMEPMLAEFGRVARSLEYQEPKVALVSGLTGQPVTAEVTDPAYWIRHVREAVRFGDAVASLRTAGVRTFVEIGPDAALTPMVTAAPGEAWLPVLRRQRDEAETLTAALAGLWVRGAGVDWSRFYAGSGARRVDLPTYAFDRKRFWMARAGGTGDIAGLGVAGAEHGLLGAAVELPESGGIVLTGRLTRQSHPWLVDHAVAGAVIVPGTALVEMAIRAGDEVGCGRLGELVIEAPLVIPETGGVRVQVSVGAADDSGAREVGLYARVEGDGVDEPWIRHASGVLASESEPVDDPGLTQWPPSNAQPVDLEEFYSTLAQAGLCYGPVFQGVRAAWKRDEDVFAEVALPDGATATGFGVHPALLDAALQTISLAGDGFGGTPQVPFAWADVQVHAVDATAARVRIAPGPAGVRVDLADATGGLIVSVGSLTMRELPSDTFDAGAALAREALFRVSWQPAPAVEEADDAETDGTGWAILGPDRGLDLPRAAHYADLDALTAALADGAPVPHTVVAFCQAPPKPDKPATNIKGGVLGAVSGALTGVAKGAGIQSVAGKVADKVVGSVAGSFAGAVKGFAATAPSGGGDYHDAAGLARGVVVGTQTLVQAWLKADGLTASRLVVVTHRAVDAGAEAAVRPGTAGVWGLIRVAASENPGRVFAADVDDVAGSGPALAAGLAVGEAEFAVRGGQIRVPRMVRADRGLTVPEGVAPGGWALGYEGQGTLECLRLVPADGATVELEAGQVRVGLRATGVNFRDVLTVLGVYPGPPGPLGLEGAGVVLEVGPGVSKFRVGDRVMGLFTGGFSPVIAADTRALIPVPDGWTFAQAAGAPVAFATAHYALVELAGLSRGESVLIHAAAGGVGSAAVQLARHLGADVYGTASPSKWPVVQDLGVTPEHIASSRTLDFEEKFADLTGGRGIDVVLNSLTGEFIDASLRLMHRGGRFVEMGKTDLREPGTVTGEYGVSYQAFDLLEEGTEKIGAILAELDPLFRSGVLHAPPVACWDVRRAAEAFRFLSQGFNIGKVVLTLPAAVRTPGPVLVTGASGALGALVARHLAATGQAGELILASRRGADAEGAAALAAELAELGTDVRVAACDVASAKQLGGMFTKLKQTGTLVRGVVHTAGVLDDAVFGSLTPERTEAVLRPKLDGAWHLHEVTRDLDLDLFVLFSSVAGVIGSAGQGNYAAGNTFMDALAGFRRRSGLPAVSMAWGPWKLEDTAAGGMAGTLDSGHWDRMARQGLAPLSGPDGLTLLDVAAGASDALLVAAKMDLARLARQGTDPIPMLSQLVRRGGGAGARRAAGRGGAQAQQGLAERLATLAPEERHEALLQILRTQTALVLGIGNAQAIQTHRSFRDLGFDSLTAVELRNRLTAATGLALPATMIFDFPTPDALAEHIAAELGGGAPADDDAPLVSAFSGLEKVESFLAKIVTDTSARGRLETRLRGILTALGAGEEGAGASVADQIQDADDDDIFDFIDNQLGI</sequence>
<comment type="caution">
    <text evidence="10">The sequence shown here is derived from an EMBL/GenBank/DDBJ whole genome shotgun (WGS) entry which is preliminary data.</text>
</comment>
<dbReference type="InterPro" id="IPR013154">
    <property type="entry name" value="ADH-like_N"/>
</dbReference>
<keyword evidence="2" id="KW-0597">Phosphoprotein</keyword>
<evidence type="ECO:0000256" key="5">
    <source>
        <dbReference type="ARBA" id="ARBA00023315"/>
    </source>
</evidence>
<evidence type="ECO:0000256" key="2">
    <source>
        <dbReference type="ARBA" id="ARBA00022553"/>
    </source>
</evidence>
<dbReference type="SUPFAM" id="SSF51735">
    <property type="entry name" value="NAD(P)-binding Rossmann-fold domains"/>
    <property type="match status" value="3"/>
</dbReference>
<dbReference type="SUPFAM" id="SSF47336">
    <property type="entry name" value="ACP-like"/>
    <property type="match status" value="2"/>
</dbReference>
<dbReference type="InterPro" id="IPR020807">
    <property type="entry name" value="PKS_DH"/>
</dbReference>
<dbReference type="InterPro" id="IPR020806">
    <property type="entry name" value="PKS_PP-bd"/>
</dbReference>
<dbReference type="InterPro" id="IPR050091">
    <property type="entry name" value="PKS_NRPS_Biosynth_Enz"/>
</dbReference>
<organism evidence="10 11">
    <name type="scientific">Catenulispora subtropica</name>
    <dbReference type="NCBI Taxonomy" id="450798"/>
    <lineage>
        <taxon>Bacteria</taxon>
        <taxon>Bacillati</taxon>
        <taxon>Actinomycetota</taxon>
        <taxon>Actinomycetes</taxon>
        <taxon>Catenulisporales</taxon>
        <taxon>Catenulisporaceae</taxon>
        <taxon>Catenulispora</taxon>
    </lineage>
</organism>
<dbReference type="Pfam" id="PF22953">
    <property type="entry name" value="SpnB_Rossmann"/>
    <property type="match status" value="1"/>
</dbReference>
<name>A0ABP5DV24_9ACTN</name>
<dbReference type="InterPro" id="IPR057326">
    <property type="entry name" value="KR_dom"/>
</dbReference>
<feature type="region of interest" description="N-terminal hotdog fold" evidence="6">
    <location>
        <begin position="1973"/>
        <end position="2098"/>
    </location>
</feature>
<dbReference type="InterPro" id="IPR032821">
    <property type="entry name" value="PKS_assoc"/>
</dbReference>
<evidence type="ECO:0000259" key="9">
    <source>
        <dbReference type="PROSITE" id="PS52019"/>
    </source>
</evidence>
<dbReference type="InterPro" id="IPR020841">
    <property type="entry name" value="PKS_Beta-ketoAc_synthase_dom"/>
</dbReference>
<dbReference type="CDD" id="cd08956">
    <property type="entry name" value="KR_3_FAS_SDR_x"/>
    <property type="match status" value="1"/>
</dbReference>
<dbReference type="InterPro" id="IPR011032">
    <property type="entry name" value="GroES-like_sf"/>
</dbReference>
<dbReference type="SMART" id="SM00825">
    <property type="entry name" value="PKS_KS"/>
    <property type="match status" value="2"/>
</dbReference>
<dbReference type="SMART" id="SM00829">
    <property type="entry name" value="PKS_ER"/>
    <property type="match status" value="1"/>
</dbReference>
<dbReference type="InterPro" id="IPR001227">
    <property type="entry name" value="Ac_transferase_dom_sf"/>
</dbReference>
<dbReference type="Pfam" id="PF21089">
    <property type="entry name" value="PKS_DH_N"/>
    <property type="match status" value="1"/>
</dbReference>
<dbReference type="Pfam" id="PF08240">
    <property type="entry name" value="ADH_N"/>
    <property type="match status" value="1"/>
</dbReference>
<dbReference type="SUPFAM" id="SSF52151">
    <property type="entry name" value="FabD/lysophospholipase-like"/>
    <property type="match status" value="2"/>
</dbReference>
<dbReference type="CDD" id="cd00833">
    <property type="entry name" value="PKS"/>
    <property type="match status" value="2"/>
</dbReference>
<dbReference type="InterPro" id="IPR006162">
    <property type="entry name" value="Ppantetheine_attach_site"/>
</dbReference>
<dbReference type="Pfam" id="PF13602">
    <property type="entry name" value="ADH_zinc_N_2"/>
    <property type="match status" value="1"/>
</dbReference>
<dbReference type="Gene3D" id="1.10.1200.10">
    <property type="entry name" value="ACP-like"/>
    <property type="match status" value="2"/>
</dbReference>
<dbReference type="InterPro" id="IPR018201">
    <property type="entry name" value="Ketoacyl_synth_AS"/>
</dbReference>
<dbReference type="PROSITE" id="PS52019">
    <property type="entry name" value="PKS_MFAS_DH"/>
    <property type="match status" value="1"/>
</dbReference>
<dbReference type="PROSITE" id="PS00606">
    <property type="entry name" value="KS3_1"/>
    <property type="match status" value="1"/>
</dbReference>
<dbReference type="Pfam" id="PF00698">
    <property type="entry name" value="Acyl_transf_1"/>
    <property type="match status" value="2"/>
</dbReference>
<dbReference type="Gene3D" id="3.40.366.10">
    <property type="entry name" value="Malonyl-Coenzyme A Acyl Carrier Protein, domain 2"/>
    <property type="match status" value="2"/>
</dbReference>
<dbReference type="SMART" id="SM00827">
    <property type="entry name" value="PKS_AT"/>
    <property type="match status" value="2"/>
</dbReference>
<keyword evidence="11" id="KW-1185">Reference proteome</keyword>
<dbReference type="InterPro" id="IPR009081">
    <property type="entry name" value="PP-bd_ACP"/>
</dbReference>
<dbReference type="EMBL" id="BAAAQM010000034">
    <property type="protein sequence ID" value="GAA1985008.1"/>
    <property type="molecule type" value="Genomic_DNA"/>
</dbReference>
<dbReference type="InterPro" id="IPR016036">
    <property type="entry name" value="Malonyl_transacylase_ACP-bd"/>
</dbReference>
<dbReference type="Gene3D" id="3.30.70.3290">
    <property type="match status" value="2"/>
</dbReference>
<dbReference type="Pfam" id="PF08659">
    <property type="entry name" value="KR"/>
    <property type="match status" value="1"/>
</dbReference>
<evidence type="ECO:0000256" key="1">
    <source>
        <dbReference type="ARBA" id="ARBA00022450"/>
    </source>
</evidence>
<feature type="region of interest" description="C-terminal hotdog fold" evidence="6">
    <location>
        <begin position="2111"/>
        <end position="2246"/>
    </location>
</feature>
<dbReference type="InterPro" id="IPR014031">
    <property type="entry name" value="Ketoacyl_synth_C"/>
</dbReference>
<dbReference type="InterPro" id="IPR055123">
    <property type="entry name" value="SpnB-like_Rossmann"/>
</dbReference>
<dbReference type="InterPro" id="IPR049900">
    <property type="entry name" value="PKS_mFAS_DH"/>
</dbReference>
<feature type="domain" description="PKS/mFAS DH" evidence="9">
    <location>
        <begin position="1973"/>
        <end position="2246"/>
    </location>
</feature>
<dbReference type="Pfam" id="PF14765">
    <property type="entry name" value="PS-DH"/>
    <property type="match status" value="1"/>
</dbReference>
<evidence type="ECO:0000256" key="4">
    <source>
        <dbReference type="ARBA" id="ARBA00023268"/>
    </source>
</evidence>
<keyword evidence="3" id="KW-0808">Transferase</keyword>
<evidence type="ECO:0000256" key="3">
    <source>
        <dbReference type="ARBA" id="ARBA00022679"/>
    </source>
</evidence>
<dbReference type="SUPFAM" id="SSF53901">
    <property type="entry name" value="Thiolase-like"/>
    <property type="match status" value="2"/>
</dbReference>
<reference evidence="11" key="1">
    <citation type="journal article" date="2019" name="Int. J. Syst. Evol. Microbiol.">
        <title>The Global Catalogue of Microorganisms (GCM) 10K type strain sequencing project: providing services to taxonomists for standard genome sequencing and annotation.</title>
        <authorList>
            <consortium name="The Broad Institute Genomics Platform"/>
            <consortium name="The Broad Institute Genome Sequencing Center for Infectious Disease"/>
            <person name="Wu L."/>
            <person name="Ma J."/>
        </authorList>
    </citation>
    <scope>NUCLEOTIDE SEQUENCE [LARGE SCALE GENOMIC DNA]</scope>
    <source>
        <strain evidence="11">JCM 16013</strain>
    </source>
</reference>
<dbReference type="InterPro" id="IPR014030">
    <property type="entry name" value="Ketoacyl_synth_N"/>
</dbReference>
<dbReference type="InterPro" id="IPR013968">
    <property type="entry name" value="PKS_KR"/>
</dbReference>
<feature type="active site" description="Proton acceptor; for dehydratase activity" evidence="6">
    <location>
        <position position="2005"/>
    </location>
</feature>
<dbReference type="InterPro" id="IPR016039">
    <property type="entry name" value="Thiolase-like"/>
</dbReference>
<dbReference type="PROSITE" id="PS00012">
    <property type="entry name" value="PHOSPHOPANTETHEINE"/>
    <property type="match status" value="2"/>
</dbReference>
<dbReference type="InterPro" id="IPR049551">
    <property type="entry name" value="PKS_DH_C"/>
</dbReference>
<dbReference type="Pfam" id="PF00550">
    <property type="entry name" value="PP-binding"/>
    <property type="match status" value="2"/>
</dbReference>
<dbReference type="PROSITE" id="PS50075">
    <property type="entry name" value="CARRIER"/>
    <property type="match status" value="2"/>
</dbReference>
<dbReference type="InterPro" id="IPR049552">
    <property type="entry name" value="PKS_DH_N"/>
</dbReference>
<dbReference type="PROSITE" id="PS52004">
    <property type="entry name" value="KS3_2"/>
    <property type="match status" value="2"/>
</dbReference>
<gene>
    <name evidence="10" type="ORF">GCM10009838_53940</name>
</gene>
<dbReference type="PANTHER" id="PTHR43775">
    <property type="entry name" value="FATTY ACID SYNTHASE"/>
    <property type="match status" value="1"/>
</dbReference>
<dbReference type="SMART" id="SM00823">
    <property type="entry name" value="PKS_PP"/>
    <property type="match status" value="2"/>
</dbReference>
<dbReference type="PROSITE" id="PS01162">
    <property type="entry name" value="QOR_ZETA_CRYSTAL"/>
    <property type="match status" value="1"/>
</dbReference>
<dbReference type="SMART" id="SM01294">
    <property type="entry name" value="PKS_PP_betabranch"/>
    <property type="match status" value="2"/>
</dbReference>
<dbReference type="SMART" id="SM00826">
    <property type="entry name" value="PKS_DH"/>
    <property type="match status" value="1"/>
</dbReference>
<dbReference type="InterPro" id="IPR036291">
    <property type="entry name" value="NAD(P)-bd_dom_sf"/>
</dbReference>
<dbReference type="InterPro" id="IPR014043">
    <property type="entry name" value="Acyl_transferase_dom"/>
</dbReference>
<dbReference type="SUPFAM" id="SSF55048">
    <property type="entry name" value="Probable ACP-binding domain of malonyl-CoA ACP transacylase"/>
    <property type="match status" value="2"/>
</dbReference>
<dbReference type="Gene3D" id="3.40.47.10">
    <property type="match status" value="2"/>
</dbReference>
<keyword evidence="4" id="KW-0511">Multifunctional enzyme</keyword>
<dbReference type="Gene3D" id="3.90.180.10">
    <property type="entry name" value="Medium-chain alcohol dehydrogenases, catalytic domain"/>
    <property type="match status" value="1"/>
</dbReference>
<feature type="domain" description="Ketosynthase family 3 (KS3)" evidence="8">
    <location>
        <begin position="10"/>
        <end position="432"/>
    </location>
</feature>
<dbReference type="Pfam" id="PF02801">
    <property type="entry name" value="Ketoacyl-synt_C"/>
    <property type="match status" value="2"/>
</dbReference>
<feature type="active site" description="Proton donor; for dehydratase activity" evidence="6">
    <location>
        <position position="2170"/>
    </location>
</feature>
<evidence type="ECO:0000259" key="8">
    <source>
        <dbReference type="PROSITE" id="PS52004"/>
    </source>
</evidence>
<dbReference type="PANTHER" id="PTHR43775:SF51">
    <property type="entry name" value="INACTIVE PHENOLPHTHIOCEROL SYNTHESIS POLYKETIDE SYNTHASE TYPE I PKS1-RELATED"/>
    <property type="match status" value="1"/>
</dbReference>
<evidence type="ECO:0000259" key="7">
    <source>
        <dbReference type="PROSITE" id="PS50075"/>
    </source>
</evidence>
<dbReference type="InterPro" id="IPR002364">
    <property type="entry name" value="Quin_OxRdtase/zeta-crystal_CS"/>
</dbReference>
<protein>
    <recommendedName>
        <fullName evidence="12">Acyl transferase</fullName>
    </recommendedName>
</protein>
<keyword evidence="5" id="KW-0012">Acyltransferase</keyword>
<dbReference type="InterPro" id="IPR020843">
    <property type="entry name" value="ER"/>
</dbReference>
<evidence type="ECO:0000313" key="10">
    <source>
        <dbReference type="EMBL" id="GAA1985008.1"/>
    </source>
</evidence>
<dbReference type="Proteomes" id="UP001499854">
    <property type="component" value="Unassembled WGS sequence"/>
</dbReference>
<dbReference type="Pfam" id="PF16197">
    <property type="entry name" value="KAsynt_C_assoc"/>
    <property type="match status" value="2"/>
</dbReference>
<dbReference type="Gene3D" id="3.40.50.11460">
    <property type="match status" value="1"/>
</dbReference>
<dbReference type="SMART" id="SM00822">
    <property type="entry name" value="PKS_KR"/>
    <property type="match status" value="1"/>
</dbReference>
<dbReference type="Gene3D" id="3.10.129.110">
    <property type="entry name" value="Polyketide synthase dehydratase"/>
    <property type="match status" value="1"/>
</dbReference>
<dbReference type="Pfam" id="PF00109">
    <property type="entry name" value="ketoacyl-synt"/>
    <property type="match status" value="2"/>
</dbReference>
<dbReference type="CDD" id="cd05195">
    <property type="entry name" value="enoyl_red"/>
    <property type="match status" value="1"/>
</dbReference>
<dbReference type="InterPro" id="IPR036736">
    <property type="entry name" value="ACP-like_sf"/>
</dbReference>
<dbReference type="InterPro" id="IPR042104">
    <property type="entry name" value="PKS_dehydratase_sf"/>
</dbReference>
<evidence type="ECO:0000256" key="6">
    <source>
        <dbReference type="PROSITE-ProRule" id="PRU01363"/>
    </source>
</evidence>
<proteinExistence type="predicted"/>
<keyword evidence="1" id="KW-0596">Phosphopantetheine</keyword>
<feature type="domain" description="Carrier" evidence="7">
    <location>
        <begin position="3131"/>
        <end position="3206"/>
    </location>
</feature>
<feature type="domain" description="Ketosynthase family 3 (KS3)" evidence="8">
    <location>
        <begin position="1027"/>
        <end position="1456"/>
    </location>
</feature>
<accession>A0ABP5DV24</accession>
<evidence type="ECO:0008006" key="12">
    <source>
        <dbReference type="Google" id="ProtNLM"/>
    </source>
</evidence>
<dbReference type="InterPro" id="IPR016035">
    <property type="entry name" value="Acyl_Trfase/lysoPLipase"/>
</dbReference>
<feature type="domain" description="Carrier" evidence="7">
    <location>
        <begin position="931"/>
        <end position="1006"/>
    </location>
</feature>
<evidence type="ECO:0000313" key="11">
    <source>
        <dbReference type="Proteomes" id="UP001499854"/>
    </source>
</evidence>